<keyword evidence="2" id="KW-1185">Reference proteome</keyword>
<keyword evidence="1" id="KW-0808">Transferase</keyword>
<keyword evidence="1" id="KW-0418">Kinase</keyword>
<dbReference type="EMBL" id="PQIB02000003">
    <property type="protein sequence ID" value="RLN30164.1"/>
    <property type="molecule type" value="Genomic_DNA"/>
</dbReference>
<dbReference type="Proteomes" id="UP000275267">
    <property type="component" value="Unassembled WGS sequence"/>
</dbReference>
<organism evidence="1 2">
    <name type="scientific">Panicum miliaceum</name>
    <name type="common">Proso millet</name>
    <name type="synonym">Broomcorn millet</name>
    <dbReference type="NCBI Taxonomy" id="4540"/>
    <lineage>
        <taxon>Eukaryota</taxon>
        <taxon>Viridiplantae</taxon>
        <taxon>Streptophyta</taxon>
        <taxon>Embryophyta</taxon>
        <taxon>Tracheophyta</taxon>
        <taxon>Spermatophyta</taxon>
        <taxon>Magnoliopsida</taxon>
        <taxon>Liliopsida</taxon>
        <taxon>Poales</taxon>
        <taxon>Poaceae</taxon>
        <taxon>PACMAD clade</taxon>
        <taxon>Panicoideae</taxon>
        <taxon>Panicodae</taxon>
        <taxon>Paniceae</taxon>
        <taxon>Panicinae</taxon>
        <taxon>Panicum</taxon>
        <taxon>Panicum sect. Panicum</taxon>
    </lineage>
</organism>
<dbReference type="AlphaFoldDB" id="A0A3L6T438"/>
<dbReference type="GO" id="GO:0016301">
    <property type="term" value="F:kinase activity"/>
    <property type="evidence" value="ECO:0007669"/>
    <property type="project" value="UniProtKB-KW"/>
</dbReference>
<comment type="caution">
    <text evidence="1">The sequence shown here is derived from an EMBL/GenBank/DDBJ whole genome shotgun (WGS) entry which is preliminary data.</text>
</comment>
<dbReference type="CDD" id="cd12195">
    <property type="entry name" value="CIPK_C"/>
    <property type="match status" value="1"/>
</dbReference>
<dbReference type="STRING" id="4540.A0A3L6T438"/>
<gene>
    <name evidence="1" type="ORF">C2845_PM05G32330</name>
</gene>
<dbReference type="OrthoDB" id="1935838at2759"/>
<accession>A0A3L6T438</accession>
<name>A0A3L6T438_PANMI</name>
<proteinExistence type="predicted"/>
<reference evidence="2" key="1">
    <citation type="journal article" date="2019" name="Nat. Commun.">
        <title>The genome of broomcorn millet.</title>
        <authorList>
            <person name="Zou C."/>
            <person name="Miki D."/>
            <person name="Li D."/>
            <person name="Tang Q."/>
            <person name="Xiao L."/>
            <person name="Rajput S."/>
            <person name="Deng P."/>
            <person name="Jia W."/>
            <person name="Huang R."/>
            <person name="Zhang M."/>
            <person name="Sun Y."/>
            <person name="Hu J."/>
            <person name="Fu X."/>
            <person name="Schnable P.S."/>
            <person name="Li F."/>
            <person name="Zhang H."/>
            <person name="Feng B."/>
            <person name="Zhu X."/>
            <person name="Liu R."/>
            <person name="Schnable J.C."/>
            <person name="Zhu J.-K."/>
            <person name="Zhang H."/>
        </authorList>
    </citation>
    <scope>NUCLEOTIDE SEQUENCE [LARGE SCALE GENOMIC DNA]</scope>
</reference>
<evidence type="ECO:0000313" key="1">
    <source>
        <dbReference type="EMBL" id="RLN30164.1"/>
    </source>
</evidence>
<protein>
    <submittedName>
        <fullName evidence="1">CBL-interacting protein kinase 19</fullName>
    </submittedName>
</protein>
<evidence type="ECO:0000313" key="2">
    <source>
        <dbReference type="Proteomes" id="UP000275267"/>
    </source>
</evidence>
<dbReference type="Gene3D" id="3.30.310.80">
    <property type="entry name" value="Kinase associated domain 1, KA1"/>
    <property type="match status" value="1"/>
</dbReference>
<sequence length="96" mass="10894">MQTIVTKLEIAKVKSFAVRRKDWRVSLEGTRESEKGPLTIAAEVFELTPSLVVVEVKMKAGNREEYEDFCERELKPGMQHLVHHTASVPDIPSDTE</sequence>